<dbReference type="Pfam" id="PF08238">
    <property type="entry name" value="Sel1"/>
    <property type="match status" value="3"/>
</dbReference>
<dbReference type="InterPro" id="IPR006597">
    <property type="entry name" value="Sel1-like"/>
</dbReference>
<dbReference type="EMBL" id="JATAAI010000025">
    <property type="protein sequence ID" value="KAK1737398.1"/>
    <property type="molecule type" value="Genomic_DNA"/>
</dbReference>
<evidence type="ECO:0000256" key="1">
    <source>
        <dbReference type="ARBA" id="ARBA00038101"/>
    </source>
</evidence>
<reference evidence="2" key="1">
    <citation type="submission" date="2023-06" db="EMBL/GenBank/DDBJ databases">
        <title>Survivors Of The Sea: Transcriptome response of Skeletonema marinoi to long-term dormancy.</title>
        <authorList>
            <person name="Pinder M.I.M."/>
            <person name="Kourtchenko O."/>
            <person name="Robertson E.K."/>
            <person name="Larsson T."/>
            <person name="Maumus F."/>
            <person name="Osuna-Cruz C.M."/>
            <person name="Vancaester E."/>
            <person name="Stenow R."/>
            <person name="Vandepoele K."/>
            <person name="Ploug H."/>
            <person name="Bruchert V."/>
            <person name="Godhe A."/>
            <person name="Topel M."/>
        </authorList>
    </citation>
    <scope>NUCLEOTIDE SEQUENCE</scope>
    <source>
        <strain evidence="2">R05AC</strain>
    </source>
</reference>
<accession>A0AAD9D996</accession>
<dbReference type="SMART" id="SM00671">
    <property type="entry name" value="SEL1"/>
    <property type="match status" value="2"/>
</dbReference>
<organism evidence="2 3">
    <name type="scientific">Skeletonema marinoi</name>
    <dbReference type="NCBI Taxonomy" id="267567"/>
    <lineage>
        <taxon>Eukaryota</taxon>
        <taxon>Sar</taxon>
        <taxon>Stramenopiles</taxon>
        <taxon>Ochrophyta</taxon>
        <taxon>Bacillariophyta</taxon>
        <taxon>Coscinodiscophyceae</taxon>
        <taxon>Thalassiosirophycidae</taxon>
        <taxon>Thalassiosirales</taxon>
        <taxon>Skeletonemataceae</taxon>
        <taxon>Skeletonema</taxon>
        <taxon>Skeletonema marinoi-dohrnii complex</taxon>
    </lineage>
</organism>
<dbReference type="PANTHER" id="PTHR11102">
    <property type="entry name" value="SEL-1-LIKE PROTEIN"/>
    <property type="match status" value="1"/>
</dbReference>
<proteinExistence type="inferred from homology"/>
<protein>
    <submittedName>
        <fullName evidence="2">Sel1-like repeat family protein</fullName>
    </submittedName>
</protein>
<comment type="caution">
    <text evidence="2">The sequence shown here is derived from an EMBL/GenBank/DDBJ whole genome shotgun (WGS) entry which is preliminary data.</text>
</comment>
<dbReference type="PANTHER" id="PTHR11102:SF160">
    <property type="entry name" value="ERAD-ASSOCIATED E3 UBIQUITIN-PROTEIN LIGASE COMPONENT HRD3"/>
    <property type="match status" value="1"/>
</dbReference>
<dbReference type="InterPro" id="IPR011990">
    <property type="entry name" value="TPR-like_helical_dom_sf"/>
</dbReference>
<dbReference type="SUPFAM" id="SSF81901">
    <property type="entry name" value="HCP-like"/>
    <property type="match status" value="1"/>
</dbReference>
<evidence type="ECO:0000313" key="2">
    <source>
        <dbReference type="EMBL" id="KAK1737398.1"/>
    </source>
</evidence>
<dbReference type="InterPro" id="IPR050767">
    <property type="entry name" value="Sel1_AlgK"/>
</dbReference>
<name>A0AAD9D996_9STRA</name>
<dbReference type="Proteomes" id="UP001224775">
    <property type="component" value="Unassembled WGS sequence"/>
</dbReference>
<evidence type="ECO:0000313" key="3">
    <source>
        <dbReference type="Proteomes" id="UP001224775"/>
    </source>
</evidence>
<dbReference type="Gene3D" id="1.25.40.10">
    <property type="entry name" value="Tetratricopeptide repeat domain"/>
    <property type="match status" value="1"/>
</dbReference>
<dbReference type="AlphaFoldDB" id="A0AAD9D996"/>
<comment type="similarity">
    <text evidence="1">Belongs to the sel-1 family.</text>
</comment>
<sequence length="139" mass="15280">MKHCQKGDYESGFEYFTKAAELGDVGALYNLSCMYREGEGEVVEKDEKKGLYYLEEAAIAGHPDARYNLGCDEGINQRYERAAKHFIIAANLGHDKSVQVLKESYAAGKVSKEDFAAALRAHQAAVDATKSPQREAANA</sequence>
<gene>
    <name evidence="2" type="ORF">QTG54_011684</name>
</gene>
<keyword evidence="3" id="KW-1185">Reference proteome</keyword>